<dbReference type="SUPFAM" id="SSF47113">
    <property type="entry name" value="Histone-fold"/>
    <property type="match status" value="1"/>
</dbReference>
<dbReference type="EMBL" id="GECU01013166">
    <property type="protein sequence ID" value="JAS94540.1"/>
    <property type="molecule type" value="Transcribed_RNA"/>
</dbReference>
<evidence type="ECO:0000256" key="2">
    <source>
        <dbReference type="ARBA" id="ARBA00023242"/>
    </source>
</evidence>
<dbReference type="PANTHER" id="PTHR46172">
    <property type="entry name" value="DNA POLYMERASE EPSILON SUBUNIT 3"/>
    <property type="match status" value="1"/>
</dbReference>
<dbReference type="GO" id="GO:0006272">
    <property type="term" value="P:leading strand elongation"/>
    <property type="evidence" value="ECO:0007669"/>
    <property type="project" value="TreeGrafter"/>
</dbReference>
<accession>A0A1B6J5U9</accession>
<dbReference type="CDD" id="cd22928">
    <property type="entry name" value="HFD_POLE3_DPB4"/>
    <property type="match status" value="1"/>
</dbReference>
<organism evidence="6">
    <name type="scientific">Homalodisca liturata</name>
    <dbReference type="NCBI Taxonomy" id="320908"/>
    <lineage>
        <taxon>Eukaryota</taxon>
        <taxon>Metazoa</taxon>
        <taxon>Ecdysozoa</taxon>
        <taxon>Arthropoda</taxon>
        <taxon>Hexapoda</taxon>
        <taxon>Insecta</taxon>
        <taxon>Pterygota</taxon>
        <taxon>Neoptera</taxon>
        <taxon>Paraneoptera</taxon>
        <taxon>Hemiptera</taxon>
        <taxon>Auchenorrhyncha</taxon>
        <taxon>Membracoidea</taxon>
        <taxon>Cicadellidae</taxon>
        <taxon>Cicadellinae</taxon>
        <taxon>Proconiini</taxon>
        <taxon>Homalodisca</taxon>
    </lineage>
</organism>
<dbReference type="Pfam" id="PF00808">
    <property type="entry name" value="CBFD_NFYB_HMF"/>
    <property type="match status" value="1"/>
</dbReference>
<dbReference type="AlphaFoldDB" id="A0A1B6J5U9"/>
<evidence type="ECO:0000259" key="5">
    <source>
        <dbReference type="Pfam" id="PF00808"/>
    </source>
</evidence>
<dbReference type="GO" id="GO:0008622">
    <property type="term" value="C:epsilon DNA polymerase complex"/>
    <property type="evidence" value="ECO:0007669"/>
    <property type="project" value="TreeGrafter"/>
</dbReference>
<name>A0A1B6J5U9_9HEMI</name>
<comment type="subcellular location">
    <subcellularLocation>
        <location evidence="1">Nucleus</location>
    </subcellularLocation>
</comment>
<feature type="region of interest" description="Disordered" evidence="4">
    <location>
        <begin position="98"/>
        <end position="123"/>
    </location>
</feature>
<reference evidence="6" key="1">
    <citation type="submission" date="2015-11" db="EMBL/GenBank/DDBJ databases">
        <title>De novo transcriptome assembly of four potential Pierce s Disease insect vectors from Arizona vineyards.</title>
        <authorList>
            <person name="Tassone E.E."/>
        </authorList>
    </citation>
    <scope>NUCLEOTIDE SEQUENCE</scope>
</reference>
<dbReference type="PANTHER" id="PTHR46172:SF1">
    <property type="entry name" value="DNA POLYMERASE EPSILON SUBUNIT 3"/>
    <property type="match status" value="1"/>
</dbReference>
<feature type="domain" description="Transcription factor CBF/NF-Y/archaeal histone" evidence="5">
    <location>
        <begin position="9"/>
        <end position="73"/>
    </location>
</feature>
<dbReference type="GO" id="GO:0031507">
    <property type="term" value="P:heterochromatin formation"/>
    <property type="evidence" value="ECO:0007669"/>
    <property type="project" value="TreeGrafter"/>
</dbReference>
<sequence>MAEKLEDLNLPLSVVARLVKEGLPDGVIVSKEAKTAVARAASVFVLYITSTANTIAMRNKRKTINSDDVFQAVIDTEYQWLQEPLKESFEDFKKLQRQKKESAARKRMSKDRRTEYDDEDEDS</sequence>
<dbReference type="GO" id="GO:0006974">
    <property type="term" value="P:DNA damage response"/>
    <property type="evidence" value="ECO:0007669"/>
    <property type="project" value="TreeGrafter"/>
</dbReference>
<dbReference type="InterPro" id="IPR051377">
    <property type="entry name" value="DNA_Pol-Epsilon_Subunit"/>
</dbReference>
<proteinExistence type="predicted"/>
<evidence type="ECO:0000256" key="4">
    <source>
        <dbReference type="SAM" id="MobiDB-lite"/>
    </source>
</evidence>
<dbReference type="Gene3D" id="1.10.20.10">
    <property type="entry name" value="Histone, subunit A"/>
    <property type="match status" value="1"/>
</dbReference>
<gene>
    <name evidence="6" type="ORF">g.7808</name>
</gene>
<evidence type="ECO:0000256" key="3">
    <source>
        <dbReference type="ARBA" id="ARBA00039793"/>
    </source>
</evidence>
<dbReference type="GO" id="GO:0046982">
    <property type="term" value="F:protein heterodimerization activity"/>
    <property type="evidence" value="ECO:0007669"/>
    <property type="project" value="InterPro"/>
</dbReference>
<dbReference type="InterPro" id="IPR003958">
    <property type="entry name" value="CBFA_NFYB_domain"/>
</dbReference>
<evidence type="ECO:0000313" key="6">
    <source>
        <dbReference type="EMBL" id="JAS94540.1"/>
    </source>
</evidence>
<evidence type="ECO:0000256" key="1">
    <source>
        <dbReference type="ARBA" id="ARBA00004123"/>
    </source>
</evidence>
<dbReference type="GO" id="GO:0031490">
    <property type="term" value="F:chromatin DNA binding"/>
    <property type="evidence" value="ECO:0007669"/>
    <property type="project" value="TreeGrafter"/>
</dbReference>
<keyword evidence="2" id="KW-0539">Nucleus</keyword>
<dbReference type="GO" id="GO:0008623">
    <property type="term" value="C:CHRAC"/>
    <property type="evidence" value="ECO:0007669"/>
    <property type="project" value="TreeGrafter"/>
</dbReference>
<dbReference type="InterPro" id="IPR009072">
    <property type="entry name" value="Histone-fold"/>
</dbReference>
<protein>
    <recommendedName>
        <fullName evidence="3">DNA polymerase epsilon subunit 3</fullName>
    </recommendedName>
</protein>